<evidence type="ECO:0000256" key="1">
    <source>
        <dbReference type="ARBA" id="ARBA00004141"/>
    </source>
</evidence>
<dbReference type="GO" id="GO:0016020">
    <property type="term" value="C:membrane"/>
    <property type="evidence" value="ECO:0007669"/>
    <property type="project" value="UniProtKB-SubCell"/>
</dbReference>
<evidence type="ECO:0000256" key="6">
    <source>
        <dbReference type="SAM" id="Phobius"/>
    </source>
</evidence>
<evidence type="ECO:0000313" key="9">
    <source>
        <dbReference type="Proteomes" id="UP000283993"/>
    </source>
</evidence>
<evidence type="ECO:0000259" key="7">
    <source>
        <dbReference type="Pfam" id="PF00892"/>
    </source>
</evidence>
<keyword evidence="3 6" id="KW-0812">Transmembrane</keyword>
<keyword evidence="9" id="KW-1185">Reference proteome</keyword>
<evidence type="ECO:0000256" key="2">
    <source>
        <dbReference type="ARBA" id="ARBA00007362"/>
    </source>
</evidence>
<dbReference type="Pfam" id="PF00892">
    <property type="entry name" value="EamA"/>
    <property type="match status" value="2"/>
</dbReference>
<evidence type="ECO:0000313" key="8">
    <source>
        <dbReference type="EMBL" id="ROO24973.1"/>
    </source>
</evidence>
<comment type="similarity">
    <text evidence="2">Belongs to the EamA transporter family.</text>
</comment>
<feature type="domain" description="EamA" evidence="7">
    <location>
        <begin position="154"/>
        <end position="291"/>
    </location>
</feature>
<dbReference type="InterPro" id="IPR037185">
    <property type="entry name" value="EmrE-like"/>
</dbReference>
<dbReference type="PANTHER" id="PTHR32322">
    <property type="entry name" value="INNER MEMBRANE TRANSPORTER"/>
    <property type="match status" value="1"/>
</dbReference>
<dbReference type="InterPro" id="IPR000620">
    <property type="entry name" value="EamA_dom"/>
</dbReference>
<feature type="transmembrane region" description="Helical" evidence="6">
    <location>
        <begin position="186"/>
        <end position="206"/>
    </location>
</feature>
<name>A0A423PHF2_9GAMM</name>
<dbReference type="AlphaFoldDB" id="A0A423PHF2"/>
<evidence type="ECO:0000256" key="4">
    <source>
        <dbReference type="ARBA" id="ARBA00022989"/>
    </source>
</evidence>
<evidence type="ECO:0000256" key="3">
    <source>
        <dbReference type="ARBA" id="ARBA00022692"/>
    </source>
</evidence>
<keyword evidence="4 6" id="KW-1133">Transmembrane helix</keyword>
<feature type="transmembrane region" description="Helical" evidence="6">
    <location>
        <begin position="68"/>
        <end position="90"/>
    </location>
</feature>
<feature type="transmembrane region" description="Helical" evidence="6">
    <location>
        <begin position="122"/>
        <end position="141"/>
    </location>
</feature>
<organism evidence="8 9">
    <name type="scientific">Salinisphaera orenii MK-B5</name>
    <dbReference type="NCBI Taxonomy" id="856730"/>
    <lineage>
        <taxon>Bacteria</taxon>
        <taxon>Pseudomonadati</taxon>
        <taxon>Pseudomonadota</taxon>
        <taxon>Gammaproteobacteria</taxon>
        <taxon>Salinisphaerales</taxon>
        <taxon>Salinisphaeraceae</taxon>
        <taxon>Salinisphaera</taxon>
    </lineage>
</organism>
<evidence type="ECO:0000256" key="5">
    <source>
        <dbReference type="ARBA" id="ARBA00023136"/>
    </source>
</evidence>
<dbReference type="Proteomes" id="UP000283993">
    <property type="component" value="Unassembled WGS sequence"/>
</dbReference>
<dbReference type="EMBL" id="AYKH01000040">
    <property type="protein sequence ID" value="ROO24973.1"/>
    <property type="molecule type" value="Genomic_DNA"/>
</dbReference>
<comment type="caution">
    <text evidence="8">The sequence shown here is derived from an EMBL/GenBank/DDBJ whole genome shotgun (WGS) entry which is preliminary data.</text>
</comment>
<feature type="transmembrane region" description="Helical" evidence="6">
    <location>
        <begin position="96"/>
        <end position="115"/>
    </location>
</feature>
<feature type="transmembrane region" description="Helical" evidence="6">
    <location>
        <begin position="251"/>
        <end position="269"/>
    </location>
</feature>
<comment type="subcellular location">
    <subcellularLocation>
        <location evidence="1">Membrane</location>
        <topology evidence="1">Multi-pass membrane protein</topology>
    </subcellularLocation>
</comment>
<keyword evidence="5 6" id="KW-0472">Membrane</keyword>
<feature type="transmembrane region" description="Helical" evidence="6">
    <location>
        <begin position="218"/>
        <end position="239"/>
    </location>
</feature>
<gene>
    <name evidence="8" type="ORF">SAOR_13405</name>
</gene>
<feature type="transmembrane region" description="Helical" evidence="6">
    <location>
        <begin position="35"/>
        <end position="56"/>
    </location>
</feature>
<feature type="transmembrane region" description="Helical" evidence="6">
    <location>
        <begin position="153"/>
        <end position="174"/>
    </location>
</feature>
<protein>
    <submittedName>
        <fullName evidence="8">Multidrug transporter</fullName>
    </submittedName>
</protein>
<dbReference type="PANTHER" id="PTHR32322:SF2">
    <property type="entry name" value="EAMA DOMAIN-CONTAINING PROTEIN"/>
    <property type="match status" value="1"/>
</dbReference>
<dbReference type="RefSeq" id="WP_123631887.1">
    <property type="nucleotide sequence ID" value="NZ_AYKH01000040.1"/>
</dbReference>
<feature type="transmembrane region" description="Helical" evidence="6">
    <location>
        <begin position="275"/>
        <end position="294"/>
    </location>
</feature>
<proteinExistence type="inferred from homology"/>
<accession>A0A423PHF2</accession>
<sequence length="312" mass="32300">MPVLSSSLFVSIGLVLCWSSGFIGTQMAADARLESLALFCWRFILAASLCLMLLLARRRRPTREPGAVALELAAGSLNVGGFLLGVVLAIDLGVSAGVTALVTALQPLLAALVMSRLHGERIGAVGWLGSLLAAAGVSVAVGGDMQGLVAAPWWAYLLPVLSAASLTAGSLLSTYRPAGLGLVERLMWQLLAAAALFALASALRTGHAPALPRFEPDIWRAIAFLVLLSSFGGYGFYIACLRQRGVTYTAVMFYLTPPCTMLWAALQFGDGVDTAGWIGGGLAALGVMLALRVVGQRREDAGPGASADAAAG</sequence>
<dbReference type="InterPro" id="IPR050638">
    <property type="entry name" value="AA-Vitamin_Transporters"/>
</dbReference>
<reference evidence="8 9" key="1">
    <citation type="submission" date="2013-10" db="EMBL/GenBank/DDBJ databases">
        <title>Salinisphaera orenii MK-B5 Genome Sequencing.</title>
        <authorList>
            <person name="Lai Q."/>
            <person name="Li C."/>
            <person name="Shao Z."/>
        </authorList>
    </citation>
    <scope>NUCLEOTIDE SEQUENCE [LARGE SCALE GENOMIC DNA]</scope>
    <source>
        <strain evidence="8 9">MK-B5</strain>
    </source>
</reference>
<dbReference type="SUPFAM" id="SSF103481">
    <property type="entry name" value="Multidrug resistance efflux transporter EmrE"/>
    <property type="match status" value="2"/>
</dbReference>
<feature type="domain" description="EamA" evidence="7">
    <location>
        <begin position="8"/>
        <end position="140"/>
    </location>
</feature>